<dbReference type="PANTHER" id="PTHR36452">
    <property type="entry name" value="CHROMOSOME 12, WHOLE GENOME SHOTGUN SEQUENCE"/>
    <property type="match status" value="1"/>
</dbReference>
<dbReference type="Proteomes" id="UP000199679">
    <property type="component" value="Chromosome I"/>
</dbReference>
<dbReference type="PANTHER" id="PTHR36452:SF1">
    <property type="entry name" value="DUF2461 DOMAIN-CONTAINING PROTEIN"/>
    <property type="match status" value="1"/>
</dbReference>
<dbReference type="Pfam" id="PF09365">
    <property type="entry name" value="DUF2461"/>
    <property type="match status" value="1"/>
</dbReference>
<reference evidence="1 2" key="1">
    <citation type="submission" date="2016-10" db="EMBL/GenBank/DDBJ databases">
        <authorList>
            <person name="de Groot N.N."/>
        </authorList>
    </citation>
    <scope>NUCLEOTIDE SEQUENCE [LARGE SCALE GENOMIC DNA]</scope>
    <source>
        <strain evidence="1 2">MP1X4</strain>
    </source>
</reference>
<dbReference type="PIRSF" id="PIRSF028451">
    <property type="entry name" value="UCP028451"/>
    <property type="match status" value="1"/>
</dbReference>
<evidence type="ECO:0000313" key="1">
    <source>
        <dbReference type="EMBL" id="SDT50788.1"/>
    </source>
</evidence>
<dbReference type="NCBIfam" id="TIGR02453">
    <property type="entry name" value="TIGR02453 family protein"/>
    <property type="match status" value="1"/>
</dbReference>
<proteinExistence type="predicted"/>
<dbReference type="EMBL" id="LT629740">
    <property type="protein sequence ID" value="SDT50788.1"/>
    <property type="molecule type" value="Genomic_DNA"/>
</dbReference>
<dbReference type="InterPro" id="IPR015996">
    <property type="entry name" value="UCP028451"/>
</dbReference>
<accession>A0A1H2AXW3</accession>
<organism evidence="1 2">
    <name type="scientific">Mucilaginibacter mallensis</name>
    <dbReference type="NCBI Taxonomy" id="652787"/>
    <lineage>
        <taxon>Bacteria</taxon>
        <taxon>Pseudomonadati</taxon>
        <taxon>Bacteroidota</taxon>
        <taxon>Sphingobacteriia</taxon>
        <taxon>Sphingobacteriales</taxon>
        <taxon>Sphingobacteriaceae</taxon>
        <taxon>Mucilaginibacter</taxon>
    </lineage>
</organism>
<evidence type="ECO:0000313" key="2">
    <source>
        <dbReference type="Proteomes" id="UP000199679"/>
    </source>
</evidence>
<dbReference type="OrthoDB" id="9794241at2"/>
<sequence length="220" mass="25316">MINPATLDFLKELIKNNNREWFQEHKGDYDKARENMIEFATSLIGELHNIDPGIDEALDSKKSVMRIYRDIRFSKNKTPYKNNFGISIPTMGLRNGGVEYYLHITPGESFIAGGYWMPENDHLKAIRQEIDYNAADLKKIIDEPAFVKLFGDFRNQEKLKTVPKGYEADNENIELLKLKSFVVWHKIKDADLSKADALQNVTALCTKLYPLTVFLRNALA</sequence>
<name>A0A1H2AXW3_MUCMA</name>
<keyword evidence="2" id="KW-1185">Reference proteome</keyword>
<dbReference type="STRING" id="652787.SAMN05216490_3791"/>
<dbReference type="InterPro" id="IPR012808">
    <property type="entry name" value="CHP02453"/>
</dbReference>
<protein>
    <submittedName>
        <fullName evidence="1">TIGR02453 family protein</fullName>
    </submittedName>
</protein>
<dbReference type="AlphaFoldDB" id="A0A1H2AXW3"/>
<gene>
    <name evidence="1" type="ORF">SAMN05216490_3791</name>
</gene>
<dbReference type="RefSeq" id="WP_091376537.1">
    <property type="nucleotide sequence ID" value="NZ_LT629740.1"/>
</dbReference>